<keyword evidence="4" id="KW-1185">Reference proteome</keyword>
<gene>
    <name evidence="3" type="ORF">ATY40_BA7503174</name>
</gene>
<dbReference type="InterPro" id="IPR035899">
    <property type="entry name" value="DBL_dom_sf"/>
</dbReference>
<dbReference type="GO" id="GO:0005085">
    <property type="term" value="F:guanyl-nucleotide exchange factor activity"/>
    <property type="evidence" value="ECO:0007669"/>
    <property type="project" value="InterPro"/>
</dbReference>
<dbReference type="SUPFAM" id="SSF50729">
    <property type="entry name" value="PH domain-like"/>
    <property type="match status" value="1"/>
</dbReference>
<evidence type="ECO:0000256" key="1">
    <source>
        <dbReference type="SAM" id="MobiDB-lite"/>
    </source>
</evidence>
<dbReference type="PANTHER" id="PTHR45818:SF3">
    <property type="entry name" value="PROTEIN VAV"/>
    <property type="match status" value="1"/>
</dbReference>
<dbReference type="CDD" id="cd00821">
    <property type="entry name" value="PH"/>
    <property type="match status" value="1"/>
</dbReference>
<dbReference type="AlphaFoldDB" id="A0A1B2JCA7"/>
<evidence type="ECO:0000259" key="2">
    <source>
        <dbReference type="PROSITE" id="PS50010"/>
    </source>
</evidence>
<sequence>MESSSDNSPLFLEDSAHGYLLNSISPLSPLLNKFSLDKHSSPSSIQKTPEVWKYPVPLDPHLVKRLNCVEELILTETAYVVYLKLFFEYFSTPILTKIPDSPPFFNLNRLLNLIINQHSVCLDSLKVIYPISFYEESELFGFPQRYSSGPYVNEELITDALSITNVFKLFQVILSQAICKPLYHDFFTLFPMVSSLLNQFDLSAFESSLQNDISNLLTIPDNKLLCSDLSPNSLLHKPVARLGKYRLLLENILLTFPKDTSDLDELNVIFTKIKEALNDLNNGFILENDMDLTSSLTQVLNRTRGNSEKMNIPLKYDTMGNIMKVFGRLIMCGGLYCIYNTKLGLKTGYLGCVLFKSHLILIKPEKNISFKIIFIIPLSVCRMLNPKTNSVQEGLSTDYPFYFKLIVEHDFSLYEVLFVCMNQDEYNSWLEQLELLIFHVNGPYPFDYRVSHMARNDSVSLMSYYPSLIIPYDLDLDNSTEEQRTECYFKSVIYFSVAHFKDTNDLNSDYTTRDLSFFPSNNCQTIQIRRSQRVYFETQLGLFWSPNLPLTKKDTMSEFRNNIRSTMNLKSVRFSNRPDISDLSRPNSTPNFKSKEFLTTERQPGSKKPVTASVPNSILTKRYTVCSYDGESNFSLRRKTSSVFSSFFKKMNKY</sequence>
<dbReference type="SUPFAM" id="SSF48065">
    <property type="entry name" value="DBL homology domain (DH-domain)"/>
    <property type="match status" value="1"/>
</dbReference>
<dbReference type="Gene3D" id="1.20.900.10">
    <property type="entry name" value="Dbl homology (DH) domain"/>
    <property type="match status" value="1"/>
</dbReference>
<dbReference type="EMBL" id="CP014585">
    <property type="protein sequence ID" value="ANZ75438.1"/>
    <property type="molecule type" value="Genomic_DNA"/>
</dbReference>
<name>A0A1B2JCA7_PICPA</name>
<dbReference type="OrthoDB" id="8059989at2759"/>
<accession>A0A1B2JCA7</accession>
<dbReference type="SMART" id="SM00233">
    <property type="entry name" value="PH"/>
    <property type="match status" value="1"/>
</dbReference>
<dbReference type="GO" id="GO:0005737">
    <property type="term" value="C:cytoplasm"/>
    <property type="evidence" value="ECO:0007669"/>
    <property type="project" value="TreeGrafter"/>
</dbReference>
<evidence type="ECO:0000313" key="3">
    <source>
        <dbReference type="EMBL" id="ANZ75438.1"/>
    </source>
</evidence>
<dbReference type="InterPro" id="IPR001849">
    <property type="entry name" value="PH_domain"/>
</dbReference>
<reference evidence="3 4" key="1">
    <citation type="submission" date="2016-02" db="EMBL/GenBank/DDBJ databases">
        <title>Comparative genomic and transcriptomic foundation for Pichia pastoris.</title>
        <authorList>
            <person name="Love K.R."/>
            <person name="Shah K.A."/>
            <person name="Whittaker C.A."/>
            <person name="Wu J."/>
            <person name="Bartlett M.C."/>
            <person name="Ma D."/>
            <person name="Leeson R.L."/>
            <person name="Priest M."/>
            <person name="Young S.K."/>
            <person name="Love J.C."/>
        </authorList>
    </citation>
    <scope>NUCLEOTIDE SEQUENCE [LARGE SCALE GENOMIC DNA]</scope>
    <source>
        <strain evidence="3 4">ATCC 28485</strain>
    </source>
</reference>
<feature type="region of interest" description="Disordered" evidence="1">
    <location>
        <begin position="577"/>
        <end position="612"/>
    </location>
</feature>
<dbReference type="Pfam" id="PF00621">
    <property type="entry name" value="RhoGEF"/>
    <property type="match status" value="1"/>
</dbReference>
<protein>
    <submittedName>
        <fullName evidence="3">BA75_03174T0</fullName>
    </submittedName>
</protein>
<feature type="domain" description="DH" evidence="2">
    <location>
        <begin position="64"/>
        <end position="283"/>
    </location>
</feature>
<evidence type="ECO:0000313" key="4">
    <source>
        <dbReference type="Proteomes" id="UP000094565"/>
    </source>
</evidence>
<proteinExistence type="predicted"/>
<organism evidence="3 4">
    <name type="scientific">Komagataella pastoris</name>
    <name type="common">Yeast</name>
    <name type="synonym">Pichia pastoris</name>
    <dbReference type="NCBI Taxonomy" id="4922"/>
    <lineage>
        <taxon>Eukaryota</taxon>
        <taxon>Fungi</taxon>
        <taxon>Dikarya</taxon>
        <taxon>Ascomycota</taxon>
        <taxon>Saccharomycotina</taxon>
        <taxon>Pichiomycetes</taxon>
        <taxon>Pichiales</taxon>
        <taxon>Pichiaceae</taxon>
        <taxon>Komagataella</taxon>
    </lineage>
</organism>
<dbReference type="Proteomes" id="UP000094565">
    <property type="component" value="Chromosome 2"/>
</dbReference>
<dbReference type="InterPro" id="IPR000219">
    <property type="entry name" value="DH_dom"/>
</dbReference>
<dbReference type="PANTHER" id="PTHR45818">
    <property type="entry name" value="PROTEIN VAV"/>
    <property type="match status" value="1"/>
</dbReference>
<dbReference type="PROSITE" id="PS50010">
    <property type="entry name" value="DH_2"/>
    <property type="match status" value="1"/>
</dbReference>